<dbReference type="SUPFAM" id="SSF81383">
    <property type="entry name" value="F-box domain"/>
    <property type="match status" value="1"/>
</dbReference>
<protein>
    <recommendedName>
        <fullName evidence="1">F-box domain-containing protein</fullName>
    </recommendedName>
</protein>
<dbReference type="PANTHER" id="PTHR31672">
    <property type="entry name" value="BNACNNG10540D PROTEIN"/>
    <property type="match status" value="1"/>
</dbReference>
<dbReference type="InterPro" id="IPR036047">
    <property type="entry name" value="F-box-like_dom_sf"/>
</dbReference>
<dbReference type="Pfam" id="PF00646">
    <property type="entry name" value="F-box"/>
    <property type="match status" value="1"/>
</dbReference>
<evidence type="ECO:0000313" key="3">
    <source>
        <dbReference type="Proteomes" id="UP000807115"/>
    </source>
</evidence>
<evidence type="ECO:0000313" key="2">
    <source>
        <dbReference type="EMBL" id="KAG0549176.1"/>
    </source>
</evidence>
<feature type="domain" description="F-box" evidence="1">
    <location>
        <begin position="1"/>
        <end position="41"/>
    </location>
</feature>
<reference evidence="2" key="2">
    <citation type="submission" date="2020-10" db="EMBL/GenBank/DDBJ databases">
        <authorList>
            <person name="Cooper E.A."/>
            <person name="Brenton Z.W."/>
            <person name="Flinn B.S."/>
            <person name="Jenkins J."/>
            <person name="Shu S."/>
            <person name="Flowers D."/>
            <person name="Luo F."/>
            <person name="Wang Y."/>
            <person name="Xia P."/>
            <person name="Barry K."/>
            <person name="Daum C."/>
            <person name="Lipzen A."/>
            <person name="Yoshinaga Y."/>
            <person name="Schmutz J."/>
            <person name="Saski C."/>
            <person name="Vermerris W."/>
            <person name="Kresovich S."/>
        </authorList>
    </citation>
    <scope>NUCLEOTIDE SEQUENCE</scope>
</reference>
<dbReference type="Proteomes" id="UP000807115">
    <property type="component" value="Chromosome 1"/>
</dbReference>
<sequence>MNDDVVSEILLRLPSAAVLRSRAVCRAWRRIASSAAFAAAHARRRPLELIFQRHGPSGALESIPAAALDEPQRRCLDVEYPEESSWRGYNLIASCDGLLLFQRGRGGGTYYVCNPVTRQWTTVLPRPAGTFTLPCGFYVHGPTREHRLLCLTSDHQGSHYVYSLEAAQARRLGQALPVMRLWADQPICSLNHRGKLHWLRHPRVIFSTENLIMAAGDDDDKYKILAFDTVSETFRRISRPPLRRRDGVAEFFLLEMDGMLAMADFLDGSMHLSVLEDYNDDKSWTRRLQVYLPAPLRHACWAVNADVEAAAGQDVILLGDSRTCWVGLYHVKQKRVLKKILLADNERRGIAPPTLVHALLFRDSLERHNFFHLHHSPQ</sequence>
<dbReference type="SUPFAM" id="SSF50965">
    <property type="entry name" value="Galactose oxidase, central domain"/>
    <property type="match status" value="1"/>
</dbReference>
<dbReference type="NCBIfam" id="TIGR01640">
    <property type="entry name" value="F_box_assoc_1"/>
    <property type="match status" value="1"/>
</dbReference>
<reference evidence="2" key="1">
    <citation type="journal article" date="2019" name="BMC Genomics">
        <title>A new reference genome for Sorghum bicolor reveals high levels of sequence similarity between sweet and grain genotypes: implications for the genetics of sugar metabolism.</title>
        <authorList>
            <person name="Cooper E.A."/>
            <person name="Brenton Z.W."/>
            <person name="Flinn B.S."/>
            <person name="Jenkins J."/>
            <person name="Shu S."/>
            <person name="Flowers D."/>
            <person name="Luo F."/>
            <person name="Wang Y."/>
            <person name="Xia P."/>
            <person name="Barry K."/>
            <person name="Daum C."/>
            <person name="Lipzen A."/>
            <person name="Yoshinaga Y."/>
            <person name="Schmutz J."/>
            <person name="Saski C."/>
            <person name="Vermerris W."/>
            <person name="Kresovich S."/>
        </authorList>
    </citation>
    <scope>NUCLEOTIDE SEQUENCE</scope>
</reference>
<dbReference type="EMBL" id="CM027680">
    <property type="protein sequence ID" value="KAG0549176.1"/>
    <property type="molecule type" value="Genomic_DNA"/>
</dbReference>
<dbReference type="PANTHER" id="PTHR31672:SF2">
    <property type="entry name" value="F-BOX DOMAIN-CONTAINING PROTEIN"/>
    <property type="match status" value="1"/>
</dbReference>
<accession>A0A921V123</accession>
<dbReference type="Pfam" id="PF08268">
    <property type="entry name" value="FBA_3"/>
    <property type="match status" value="1"/>
</dbReference>
<dbReference type="InterPro" id="IPR013187">
    <property type="entry name" value="F-box-assoc_dom_typ3"/>
</dbReference>
<gene>
    <name evidence="2" type="ORF">BDA96_01G232900</name>
</gene>
<evidence type="ECO:0000259" key="1">
    <source>
        <dbReference type="SMART" id="SM00256"/>
    </source>
</evidence>
<proteinExistence type="predicted"/>
<dbReference type="InterPro" id="IPR017451">
    <property type="entry name" value="F-box-assoc_interact_dom"/>
</dbReference>
<dbReference type="InterPro" id="IPR011043">
    <property type="entry name" value="Gal_Oxase/kelch_b-propeller"/>
</dbReference>
<comment type="caution">
    <text evidence="2">The sequence shown here is derived from an EMBL/GenBank/DDBJ whole genome shotgun (WGS) entry which is preliminary data.</text>
</comment>
<dbReference type="AlphaFoldDB" id="A0A921V123"/>
<name>A0A921V123_SORBI</name>
<dbReference type="InterPro" id="IPR001810">
    <property type="entry name" value="F-box_dom"/>
</dbReference>
<dbReference type="SMART" id="SM00256">
    <property type="entry name" value="FBOX"/>
    <property type="match status" value="1"/>
</dbReference>
<dbReference type="Gene3D" id="1.20.1280.50">
    <property type="match status" value="1"/>
</dbReference>
<dbReference type="InterPro" id="IPR050796">
    <property type="entry name" value="SCF_F-box_component"/>
</dbReference>
<organism evidence="2 3">
    <name type="scientific">Sorghum bicolor</name>
    <name type="common">Sorghum</name>
    <name type="synonym">Sorghum vulgare</name>
    <dbReference type="NCBI Taxonomy" id="4558"/>
    <lineage>
        <taxon>Eukaryota</taxon>
        <taxon>Viridiplantae</taxon>
        <taxon>Streptophyta</taxon>
        <taxon>Embryophyta</taxon>
        <taxon>Tracheophyta</taxon>
        <taxon>Spermatophyta</taxon>
        <taxon>Magnoliopsida</taxon>
        <taxon>Liliopsida</taxon>
        <taxon>Poales</taxon>
        <taxon>Poaceae</taxon>
        <taxon>PACMAD clade</taxon>
        <taxon>Panicoideae</taxon>
        <taxon>Andropogonodae</taxon>
        <taxon>Andropogoneae</taxon>
        <taxon>Sorghinae</taxon>
        <taxon>Sorghum</taxon>
    </lineage>
</organism>